<evidence type="ECO:0000313" key="3">
    <source>
        <dbReference type="Proteomes" id="UP001201812"/>
    </source>
</evidence>
<name>A0AAD4MI95_9BILA</name>
<organism evidence="2 3">
    <name type="scientific">Ditylenchus destructor</name>
    <dbReference type="NCBI Taxonomy" id="166010"/>
    <lineage>
        <taxon>Eukaryota</taxon>
        <taxon>Metazoa</taxon>
        <taxon>Ecdysozoa</taxon>
        <taxon>Nematoda</taxon>
        <taxon>Chromadorea</taxon>
        <taxon>Rhabditida</taxon>
        <taxon>Tylenchina</taxon>
        <taxon>Tylenchomorpha</taxon>
        <taxon>Sphaerularioidea</taxon>
        <taxon>Anguinidae</taxon>
        <taxon>Anguininae</taxon>
        <taxon>Ditylenchus</taxon>
    </lineage>
</organism>
<accession>A0AAD4MI95</accession>
<evidence type="ECO:0000313" key="2">
    <source>
        <dbReference type="EMBL" id="KAI1696229.1"/>
    </source>
</evidence>
<dbReference type="AlphaFoldDB" id="A0AAD4MI95"/>
<reference evidence="2" key="1">
    <citation type="submission" date="2022-01" db="EMBL/GenBank/DDBJ databases">
        <title>Genome Sequence Resource for Two Populations of Ditylenchus destructor, the Migratory Endoparasitic Phytonematode.</title>
        <authorList>
            <person name="Zhang H."/>
            <person name="Lin R."/>
            <person name="Xie B."/>
        </authorList>
    </citation>
    <scope>NUCLEOTIDE SEQUENCE</scope>
    <source>
        <strain evidence="2">BazhouSP</strain>
    </source>
</reference>
<keyword evidence="3" id="KW-1185">Reference proteome</keyword>
<proteinExistence type="predicted"/>
<evidence type="ECO:0000256" key="1">
    <source>
        <dbReference type="SAM" id="SignalP"/>
    </source>
</evidence>
<comment type="caution">
    <text evidence="2">The sequence shown here is derived from an EMBL/GenBank/DDBJ whole genome shotgun (WGS) entry which is preliminary data.</text>
</comment>
<feature type="signal peptide" evidence="1">
    <location>
        <begin position="1"/>
        <end position="19"/>
    </location>
</feature>
<dbReference type="Proteomes" id="UP001201812">
    <property type="component" value="Unassembled WGS sequence"/>
</dbReference>
<gene>
    <name evidence="2" type="ORF">DdX_19155</name>
</gene>
<protein>
    <submittedName>
        <fullName evidence="2">Uncharacterized protein</fullName>
    </submittedName>
</protein>
<feature type="chain" id="PRO_5042095315" evidence="1">
    <location>
        <begin position="20"/>
        <end position="160"/>
    </location>
</feature>
<dbReference type="EMBL" id="JAKKPZ010000341">
    <property type="protein sequence ID" value="KAI1696229.1"/>
    <property type="molecule type" value="Genomic_DNA"/>
</dbReference>
<sequence length="160" mass="17650">MKILLLLVALSNLICGSLAVTCYNCQAQQYTPNSQQAACSDTCQSDVGCYYQISYSGSAQSRMRRDSSFDNWGQQLQNGFENRMEQFQQGAQQLGQNLQNGGMQKVGEYAQQGWQQVQQGAQQVGATVPILTGAICHTGIERSEICSGTNCLEEQRNNKF</sequence>
<keyword evidence="1" id="KW-0732">Signal</keyword>